<dbReference type="PRINTS" id="PR00481">
    <property type="entry name" value="LAMNOPPTDASE"/>
</dbReference>
<keyword evidence="8" id="KW-1185">Reference proteome</keyword>
<keyword evidence="3" id="KW-0645">Protease</keyword>
<evidence type="ECO:0000313" key="7">
    <source>
        <dbReference type="EMBL" id="MFC4701681.1"/>
    </source>
</evidence>
<evidence type="ECO:0000256" key="4">
    <source>
        <dbReference type="ARBA" id="ARBA00022801"/>
    </source>
</evidence>
<protein>
    <submittedName>
        <fullName evidence="7">M17 family metallopeptidase</fullName>
    </submittedName>
</protein>
<name>A0ABV9LYM6_9ALTE</name>
<comment type="similarity">
    <text evidence="1">Belongs to the peptidase M17 family.</text>
</comment>
<dbReference type="InterPro" id="IPR000819">
    <property type="entry name" value="Peptidase_M17_C"/>
</dbReference>
<organism evidence="7 8">
    <name type="scientific">Glaciecola siphonariae</name>
    <dbReference type="NCBI Taxonomy" id="521012"/>
    <lineage>
        <taxon>Bacteria</taxon>
        <taxon>Pseudomonadati</taxon>
        <taxon>Pseudomonadota</taxon>
        <taxon>Gammaproteobacteria</taxon>
        <taxon>Alteromonadales</taxon>
        <taxon>Alteromonadaceae</taxon>
        <taxon>Glaciecola</taxon>
    </lineage>
</organism>
<dbReference type="PANTHER" id="PTHR11963">
    <property type="entry name" value="LEUCINE AMINOPEPTIDASE-RELATED"/>
    <property type="match status" value="1"/>
</dbReference>
<evidence type="ECO:0000259" key="6">
    <source>
        <dbReference type="PROSITE" id="PS00631"/>
    </source>
</evidence>
<keyword evidence="2" id="KW-0031">Aminopeptidase</keyword>
<dbReference type="CDD" id="cd00433">
    <property type="entry name" value="Peptidase_M17"/>
    <property type="match status" value="1"/>
</dbReference>
<feature type="domain" description="Cytosol aminopeptidase" evidence="6">
    <location>
        <begin position="346"/>
        <end position="353"/>
    </location>
</feature>
<proteinExistence type="inferred from homology"/>
<keyword evidence="5" id="KW-0464">Manganese</keyword>
<reference evidence="8" key="1">
    <citation type="journal article" date="2019" name="Int. J. Syst. Evol. Microbiol.">
        <title>The Global Catalogue of Microorganisms (GCM) 10K type strain sequencing project: providing services to taxonomists for standard genome sequencing and annotation.</title>
        <authorList>
            <consortium name="The Broad Institute Genomics Platform"/>
            <consortium name="The Broad Institute Genome Sequencing Center for Infectious Disease"/>
            <person name="Wu L."/>
            <person name="Ma J."/>
        </authorList>
    </citation>
    <scope>NUCLEOTIDE SEQUENCE [LARGE SCALE GENOMIC DNA]</scope>
    <source>
        <strain evidence="8">KACC 12507</strain>
    </source>
</reference>
<dbReference type="Pfam" id="PF00883">
    <property type="entry name" value="Peptidase_M17"/>
    <property type="match status" value="1"/>
</dbReference>
<evidence type="ECO:0000256" key="5">
    <source>
        <dbReference type="ARBA" id="ARBA00023211"/>
    </source>
</evidence>
<keyword evidence="4" id="KW-0378">Hydrolase</keyword>
<evidence type="ECO:0000313" key="8">
    <source>
        <dbReference type="Proteomes" id="UP001595897"/>
    </source>
</evidence>
<dbReference type="SUPFAM" id="SSF53187">
    <property type="entry name" value="Zn-dependent exopeptidases"/>
    <property type="match status" value="1"/>
</dbReference>
<evidence type="ECO:0000256" key="2">
    <source>
        <dbReference type="ARBA" id="ARBA00022438"/>
    </source>
</evidence>
<accession>A0ABV9LYM6</accession>
<dbReference type="Gene3D" id="3.40.630.10">
    <property type="entry name" value="Zn peptidases"/>
    <property type="match status" value="1"/>
</dbReference>
<dbReference type="RefSeq" id="WP_382410387.1">
    <property type="nucleotide sequence ID" value="NZ_JBHSGU010000019.1"/>
</dbReference>
<dbReference type="InterPro" id="IPR011356">
    <property type="entry name" value="Leucine_aapep/pepB"/>
</dbReference>
<gene>
    <name evidence="7" type="ORF">ACFO4O_16110</name>
</gene>
<evidence type="ECO:0000256" key="1">
    <source>
        <dbReference type="ARBA" id="ARBA00009528"/>
    </source>
</evidence>
<comment type="caution">
    <text evidence="7">The sequence shown here is derived from an EMBL/GenBank/DDBJ whole genome shotgun (WGS) entry which is preliminary data.</text>
</comment>
<dbReference type="EMBL" id="JBHSGU010000019">
    <property type="protein sequence ID" value="MFC4701681.1"/>
    <property type="molecule type" value="Genomic_DNA"/>
</dbReference>
<evidence type="ECO:0000256" key="3">
    <source>
        <dbReference type="ARBA" id="ARBA00022670"/>
    </source>
</evidence>
<dbReference type="PROSITE" id="PS00631">
    <property type="entry name" value="CYTOSOL_AP"/>
    <property type="match status" value="1"/>
</dbReference>
<dbReference type="Proteomes" id="UP001595897">
    <property type="component" value="Unassembled WGS sequence"/>
</dbReference>
<sequence>MAFPLPIAVKAIQASDTQHDLSIIIGQSLSSKVFPALTPILLDVKQYDPRVGIEPVLMPADTLPGGRCLFVPSGELDRDYDDVRRFFDIGKAIAKQLVHIDALNPLVVLELDEENLLHDAQYRYALENVYLGMCQQLWQPLEARQALNEDDIEPVQSVGLYGLKDSDVMMLRAMEEAKRLTRDLCGTEPERMAPIGFASYCQDTFADSQVKVEIIDDIEAMRAEYPCLYAVARASLDVSRHHPRVINLTYEGEGPIEQTLFLAGKGITYDTGGADLKVGGHMAGMSRDKGGAAAVAGILKAVQLLKPKGLRVYASIAAVRNSIGADAYVPDEIITSHAGIRVRVGNTDAEGRMVLTDILSHMREQAQMSVSPQLFSFATLTGHAAVAFGPYTALMENKPALLENVSQNIIEAGHLWSDPSEQSLVRREDYDFIKPRTKADDVLSSNNAPSVSTVRGHQFPMAYLSIASGLDKHDARSHLPLPYTHVDIAGSAVENLDWQHGKPTAASVSAFVASYILPRIHTSSSAENEH</sequence>
<dbReference type="PANTHER" id="PTHR11963:SF48">
    <property type="entry name" value="DIPEPTIDASE B, ISOFORM A"/>
    <property type="match status" value="1"/>
</dbReference>